<gene>
    <name evidence="4" type="ORF">ACFOWE_12340</name>
</gene>
<dbReference type="EMBL" id="JBHSBM010000016">
    <property type="protein sequence ID" value="MFC4059091.1"/>
    <property type="molecule type" value="Genomic_DNA"/>
</dbReference>
<evidence type="ECO:0000313" key="5">
    <source>
        <dbReference type="Proteomes" id="UP001595850"/>
    </source>
</evidence>
<organism evidence="4 5">
    <name type="scientific">Planomonospora corallina</name>
    <dbReference type="NCBI Taxonomy" id="1806052"/>
    <lineage>
        <taxon>Bacteria</taxon>
        <taxon>Bacillati</taxon>
        <taxon>Actinomycetota</taxon>
        <taxon>Actinomycetes</taxon>
        <taxon>Streptosporangiales</taxon>
        <taxon>Streptosporangiaceae</taxon>
        <taxon>Planomonospora</taxon>
    </lineage>
</organism>
<dbReference type="SUPFAM" id="SSF51735">
    <property type="entry name" value="NAD(P)-binding Rossmann-fold domains"/>
    <property type="match status" value="1"/>
</dbReference>
<comment type="similarity">
    <text evidence="2">Belongs to the short-chain dehydrogenases/reductases (SDR) family.</text>
</comment>
<feature type="region of interest" description="Disordered" evidence="3">
    <location>
        <begin position="251"/>
        <end position="317"/>
    </location>
</feature>
<evidence type="ECO:0000256" key="1">
    <source>
        <dbReference type="ARBA" id="ARBA00023002"/>
    </source>
</evidence>
<comment type="caution">
    <text evidence="4">The sequence shown here is derived from an EMBL/GenBank/DDBJ whole genome shotgun (WGS) entry which is preliminary data.</text>
</comment>
<keyword evidence="5" id="KW-1185">Reference proteome</keyword>
<dbReference type="PRINTS" id="PR00081">
    <property type="entry name" value="GDHRDH"/>
</dbReference>
<name>A0ABV8I4H6_9ACTN</name>
<evidence type="ECO:0000256" key="2">
    <source>
        <dbReference type="RuleBase" id="RU000363"/>
    </source>
</evidence>
<feature type="compositionally biased region" description="Basic and acidic residues" evidence="3">
    <location>
        <begin position="277"/>
        <end position="293"/>
    </location>
</feature>
<proteinExistence type="inferred from homology"/>
<dbReference type="InterPro" id="IPR036291">
    <property type="entry name" value="NAD(P)-bd_dom_sf"/>
</dbReference>
<dbReference type="PRINTS" id="PR00080">
    <property type="entry name" value="SDRFAMILY"/>
</dbReference>
<evidence type="ECO:0000313" key="4">
    <source>
        <dbReference type="EMBL" id="MFC4059091.1"/>
    </source>
</evidence>
<reference evidence="5" key="1">
    <citation type="journal article" date="2019" name="Int. J. Syst. Evol. Microbiol.">
        <title>The Global Catalogue of Microorganisms (GCM) 10K type strain sequencing project: providing services to taxonomists for standard genome sequencing and annotation.</title>
        <authorList>
            <consortium name="The Broad Institute Genomics Platform"/>
            <consortium name="The Broad Institute Genome Sequencing Center for Infectious Disease"/>
            <person name="Wu L."/>
            <person name="Ma J."/>
        </authorList>
    </citation>
    <scope>NUCLEOTIDE SEQUENCE [LARGE SCALE GENOMIC DNA]</scope>
    <source>
        <strain evidence="5">TBRC 4489</strain>
    </source>
</reference>
<evidence type="ECO:0000256" key="3">
    <source>
        <dbReference type="SAM" id="MobiDB-lite"/>
    </source>
</evidence>
<dbReference type="RefSeq" id="WP_377287408.1">
    <property type="nucleotide sequence ID" value="NZ_JBHSBM010000016.1"/>
</dbReference>
<accession>A0ABV8I4H6</accession>
<sequence length="317" mass="33381">MSTGRWSVKDVPDQGGRVAVVTGADSGIGFQTARALAARGATVVMACRDTAKAARAAERVGPGAEVVPLDLASPGSVRRAAGRVRDHHDRIDLLVNNAGVMAPPLTRTAGGFELQFATNHLGHFALTGLLLDLMLHVPGSRVVTVASLAHHWGWIGLDDLNSERSYNRFAAYGRAKLANLLFTYGLQRRLSACGARTEALAAHPGLVGGTAISRCLPGPVHLFNRVAGPLLLQTAPMGALPTLRAATDPAARGGDYYGPSGPGELYGHPARARSSRRSRDAATQDRLWDESERLTGVVHPLRPSPADRGAPAWAGEP</sequence>
<keyword evidence="1" id="KW-0560">Oxidoreductase</keyword>
<dbReference type="NCBIfam" id="NF004846">
    <property type="entry name" value="PRK06197.1"/>
    <property type="match status" value="1"/>
</dbReference>
<dbReference type="PANTHER" id="PTHR43157:SF31">
    <property type="entry name" value="PHOSPHATIDYLINOSITOL-GLYCAN BIOSYNTHESIS CLASS F PROTEIN"/>
    <property type="match status" value="1"/>
</dbReference>
<dbReference type="Gene3D" id="3.40.50.720">
    <property type="entry name" value="NAD(P)-binding Rossmann-like Domain"/>
    <property type="match status" value="1"/>
</dbReference>
<dbReference type="InterPro" id="IPR002347">
    <property type="entry name" value="SDR_fam"/>
</dbReference>
<dbReference type="Proteomes" id="UP001595850">
    <property type="component" value="Unassembled WGS sequence"/>
</dbReference>
<dbReference type="Pfam" id="PF00106">
    <property type="entry name" value="adh_short"/>
    <property type="match status" value="1"/>
</dbReference>
<protein>
    <submittedName>
        <fullName evidence="4">Oxidoreductase</fullName>
    </submittedName>
</protein>
<dbReference type="PANTHER" id="PTHR43157">
    <property type="entry name" value="PHOSPHATIDYLINOSITOL-GLYCAN BIOSYNTHESIS CLASS F PROTEIN-RELATED"/>
    <property type="match status" value="1"/>
</dbReference>